<evidence type="ECO:0000313" key="2">
    <source>
        <dbReference type="EMBL" id="DAD91462.1"/>
    </source>
</evidence>
<dbReference type="PANTHER" id="PTHR34700">
    <property type="entry name" value="POTASSIUM BINDING PROTEIN KBP"/>
    <property type="match status" value="1"/>
</dbReference>
<sequence>MNTRTVLLWHNNGEERIYFTVNPARLTVTRPNENRVRSLAMGGTVNIWGGRGLREVRLTTFLPSAYSPFFDGKEPESVLAMLKSWQDSGDPVRLIISGSDINDAFLIEDVSETLAEGDRDVGLTVTLREYKFKSALAALAGGSGGSGSAPVRKRTDERVTPQTYTVKKGDTLWDIACRFYGDGTKWGRIAAKNGVTNPRKLQIGKVLTL</sequence>
<proteinExistence type="predicted"/>
<protein>
    <submittedName>
        <fullName evidence="2">Tail assembly protein</fullName>
    </submittedName>
</protein>
<dbReference type="Gene3D" id="3.10.350.10">
    <property type="entry name" value="LysM domain"/>
    <property type="match status" value="1"/>
</dbReference>
<dbReference type="PROSITE" id="PS51782">
    <property type="entry name" value="LYSM"/>
    <property type="match status" value="1"/>
</dbReference>
<feature type="domain" description="LysM" evidence="1">
    <location>
        <begin position="162"/>
        <end position="209"/>
    </location>
</feature>
<dbReference type="Pfam" id="PF01476">
    <property type="entry name" value="LysM"/>
    <property type="match status" value="1"/>
</dbReference>
<dbReference type="EMBL" id="BK015114">
    <property type="protein sequence ID" value="DAD91462.1"/>
    <property type="molecule type" value="Genomic_DNA"/>
</dbReference>
<dbReference type="CDD" id="cd00118">
    <property type="entry name" value="LysM"/>
    <property type="match status" value="1"/>
</dbReference>
<organism evidence="2">
    <name type="scientific">Myoviridae sp. ctUX613</name>
    <dbReference type="NCBI Taxonomy" id="2826660"/>
    <lineage>
        <taxon>Viruses</taxon>
        <taxon>Duplodnaviria</taxon>
        <taxon>Heunggongvirae</taxon>
        <taxon>Uroviricota</taxon>
        <taxon>Caudoviricetes</taxon>
    </lineage>
</organism>
<evidence type="ECO:0000259" key="1">
    <source>
        <dbReference type="PROSITE" id="PS51782"/>
    </source>
</evidence>
<dbReference type="InterPro" id="IPR018392">
    <property type="entry name" value="LysM"/>
</dbReference>
<dbReference type="PANTHER" id="PTHR34700:SF4">
    <property type="entry name" value="PHAGE-LIKE ELEMENT PBSX PROTEIN XKDP"/>
    <property type="match status" value="1"/>
</dbReference>
<dbReference type="InterPro" id="IPR052196">
    <property type="entry name" value="Bact_Kbp"/>
</dbReference>
<dbReference type="SUPFAM" id="SSF54106">
    <property type="entry name" value="LysM domain"/>
    <property type="match status" value="1"/>
</dbReference>
<accession>A0A8S5N9V0</accession>
<reference evidence="2" key="1">
    <citation type="journal article" date="2021" name="Proc. Natl. Acad. Sci. U.S.A.">
        <title>A Catalog of Tens of Thousands of Viruses from Human Metagenomes Reveals Hidden Associations with Chronic Diseases.</title>
        <authorList>
            <person name="Tisza M.J."/>
            <person name="Buck C.B."/>
        </authorList>
    </citation>
    <scope>NUCLEOTIDE SEQUENCE</scope>
    <source>
        <strain evidence="2">CtUX613</strain>
    </source>
</reference>
<name>A0A8S5N9V0_9CAUD</name>
<dbReference type="SMART" id="SM00257">
    <property type="entry name" value="LysM"/>
    <property type="match status" value="1"/>
</dbReference>
<dbReference type="InterPro" id="IPR036779">
    <property type="entry name" value="LysM_dom_sf"/>
</dbReference>